<protein>
    <submittedName>
        <fullName evidence="1">Uncharacterized protein</fullName>
    </submittedName>
</protein>
<dbReference type="AlphaFoldDB" id="A0A1J4KR83"/>
<reference evidence="1" key="1">
    <citation type="submission" date="2016-10" db="EMBL/GenBank/DDBJ databases">
        <authorList>
            <person name="Benchimol M."/>
            <person name="Almeida L.G."/>
            <person name="Vasconcelos A.T."/>
            <person name="Perreira-Neves A."/>
            <person name="Rosa I.A."/>
            <person name="Tasca T."/>
            <person name="Bogo M.R."/>
            <person name="de Souza W."/>
        </authorList>
    </citation>
    <scope>NUCLEOTIDE SEQUENCE [LARGE SCALE GENOMIC DNA]</scope>
    <source>
        <strain evidence="1">K</strain>
    </source>
</reference>
<organism evidence="1 2">
    <name type="scientific">Tritrichomonas foetus</name>
    <dbReference type="NCBI Taxonomy" id="1144522"/>
    <lineage>
        <taxon>Eukaryota</taxon>
        <taxon>Metamonada</taxon>
        <taxon>Parabasalia</taxon>
        <taxon>Tritrichomonadida</taxon>
        <taxon>Tritrichomonadidae</taxon>
        <taxon>Tritrichomonas</taxon>
    </lineage>
</organism>
<dbReference type="InterPro" id="IPR006461">
    <property type="entry name" value="PLAC_motif_containing"/>
</dbReference>
<sequence length="173" mass="19385">MMPFTEECRTGEFEASLCGCCSDCESCCYAYCCYNAAKATAWAEVRGESTRCCHCWNYGLFIKANIRHIRGMEESLCCDCCAYMCCPCCALSQDLRELKKIKATCKQTWSQQSRGNFSTPQFRDHGMDSSNSGFSSNSGYGAPSNFAYGRNEVPMHDITLNKPLIYPNNNPYA</sequence>
<comment type="caution">
    <text evidence="1">The sequence shown here is derived from an EMBL/GenBank/DDBJ whole genome shotgun (WGS) entry which is preliminary data.</text>
</comment>
<dbReference type="Pfam" id="PF04749">
    <property type="entry name" value="PLAC8"/>
    <property type="match status" value="1"/>
</dbReference>
<dbReference type="GeneID" id="94833672"/>
<evidence type="ECO:0000313" key="2">
    <source>
        <dbReference type="Proteomes" id="UP000179807"/>
    </source>
</evidence>
<proteinExistence type="predicted"/>
<keyword evidence="2" id="KW-1185">Reference proteome</keyword>
<accession>A0A1J4KR83</accession>
<evidence type="ECO:0000313" key="1">
    <source>
        <dbReference type="EMBL" id="OHT13440.1"/>
    </source>
</evidence>
<dbReference type="Proteomes" id="UP000179807">
    <property type="component" value="Unassembled WGS sequence"/>
</dbReference>
<dbReference type="VEuPathDB" id="TrichDB:TRFO_16428"/>
<dbReference type="EMBL" id="MLAK01000526">
    <property type="protein sequence ID" value="OHT13440.1"/>
    <property type="molecule type" value="Genomic_DNA"/>
</dbReference>
<gene>
    <name evidence="1" type="ORF">TRFO_16428</name>
</gene>
<dbReference type="RefSeq" id="XP_068366576.1">
    <property type="nucleotide sequence ID" value="XM_068498968.1"/>
</dbReference>
<name>A0A1J4KR83_9EUKA</name>